<reference evidence="3" key="1">
    <citation type="journal article" date="2019" name="Curr. Biol.">
        <title>Genome Sequence of Striga asiatica Provides Insight into the Evolution of Plant Parasitism.</title>
        <authorList>
            <person name="Yoshida S."/>
            <person name="Kim S."/>
            <person name="Wafula E.K."/>
            <person name="Tanskanen J."/>
            <person name="Kim Y.M."/>
            <person name="Honaas L."/>
            <person name="Yang Z."/>
            <person name="Spallek T."/>
            <person name="Conn C.E."/>
            <person name="Ichihashi Y."/>
            <person name="Cheong K."/>
            <person name="Cui S."/>
            <person name="Der J.P."/>
            <person name="Gundlach H."/>
            <person name="Jiao Y."/>
            <person name="Hori C."/>
            <person name="Ishida J.K."/>
            <person name="Kasahara H."/>
            <person name="Kiba T."/>
            <person name="Kim M.S."/>
            <person name="Koo N."/>
            <person name="Laohavisit A."/>
            <person name="Lee Y.H."/>
            <person name="Lumba S."/>
            <person name="McCourt P."/>
            <person name="Mortimer J.C."/>
            <person name="Mutuku J.M."/>
            <person name="Nomura T."/>
            <person name="Sasaki-Sekimoto Y."/>
            <person name="Seto Y."/>
            <person name="Wang Y."/>
            <person name="Wakatake T."/>
            <person name="Sakakibara H."/>
            <person name="Demura T."/>
            <person name="Yamaguchi S."/>
            <person name="Yoneyama K."/>
            <person name="Manabe R.I."/>
            <person name="Nelson D.C."/>
            <person name="Schulman A.H."/>
            <person name="Timko M.P."/>
            <person name="dePamphilis C.W."/>
            <person name="Choi D."/>
            <person name="Shirasu K."/>
        </authorList>
    </citation>
    <scope>NUCLEOTIDE SEQUENCE [LARGE SCALE GENOMIC DNA]</scope>
    <source>
        <strain evidence="3">cv. UVA1</strain>
    </source>
</reference>
<evidence type="ECO:0000313" key="2">
    <source>
        <dbReference type="EMBL" id="GER39447.1"/>
    </source>
</evidence>
<evidence type="ECO:0000313" key="3">
    <source>
        <dbReference type="Proteomes" id="UP000325081"/>
    </source>
</evidence>
<feature type="region of interest" description="Disordered" evidence="1">
    <location>
        <begin position="1"/>
        <end position="37"/>
    </location>
</feature>
<gene>
    <name evidence="2" type="ORF">STAS_16068</name>
</gene>
<keyword evidence="3" id="KW-1185">Reference proteome</keyword>
<dbReference type="Proteomes" id="UP000325081">
    <property type="component" value="Unassembled WGS sequence"/>
</dbReference>
<sequence length="119" mass="13128">MPLATSPPQPLSSTVIVHPPRPFLSGKSSGRQRITDSTQNSSIASLCCLQTYCRRFLSLTPSPSSRPSESAGIRISRANWEDMDLVGDGDGQIEIVQAYHNVQQHILRLLPGRRRSRTS</sequence>
<proteinExistence type="predicted"/>
<protein>
    <submittedName>
        <fullName evidence="2">30S ribosomal protein S12</fullName>
    </submittedName>
</protein>
<dbReference type="EMBL" id="BKCP01005661">
    <property type="protein sequence ID" value="GER39447.1"/>
    <property type="molecule type" value="Genomic_DNA"/>
</dbReference>
<dbReference type="GO" id="GO:0005840">
    <property type="term" value="C:ribosome"/>
    <property type="evidence" value="ECO:0007669"/>
    <property type="project" value="UniProtKB-KW"/>
</dbReference>
<evidence type="ECO:0000256" key="1">
    <source>
        <dbReference type="SAM" id="MobiDB-lite"/>
    </source>
</evidence>
<keyword evidence="2" id="KW-0687">Ribonucleoprotein</keyword>
<keyword evidence="2" id="KW-0689">Ribosomal protein</keyword>
<feature type="compositionally biased region" description="Pro residues" evidence="1">
    <location>
        <begin position="1"/>
        <end position="10"/>
    </location>
</feature>
<feature type="compositionally biased region" description="Polar residues" evidence="1">
    <location>
        <begin position="26"/>
        <end position="37"/>
    </location>
</feature>
<comment type="caution">
    <text evidence="2">The sequence shown here is derived from an EMBL/GenBank/DDBJ whole genome shotgun (WGS) entry which is preliminary data.</text>
</comment>
<accession>A0A5A7Q4V4</accession>
<organism evidence="2 3">
    <name type="scientific">Striga asiatica</name>
    <name type="common">Asiatic witchweed</name>
    <name type="synonym">Buchnera asiatica</name>
    <dbReference type="NCBI Taxonomy" id="4170"/>
    <lineage>
        <taxon>Eukaryota</taxon>
        <taxon>Viridiplantae</taxon>
        <taxon>Streptophyta</taxon>
        <taxon>Embryophyta</taxon>
        <taxon>Tracheophyta</taxon>
        <taxon>Spermatophyta</taxon>
        <taxon>Magnoliopsida</taxon>
        <taxon>eudicotyledons</taxon>
        <taxon>Gunneridae</taxon>
        <taxon>Pentapetalae</taxon>
        <taxon>asterids</taxon>
        <taxon>lamiids</taxon>
        <taxon>Lamiales</taxon>
        <taxon>Orobanchaceae</taxon>
        <taxon>Buchnereae</taxon>
        <taxon>Striga</taxon>
    </lineage>
</organism>
<name>A0A5A7Q4V4_STRAF</name>
<dbReference type="AlphaFoldDB" id="A0A5A7Q4V4"/>